<gene>
    <name evidence="2" type="primary">LOC113789269</name>
</gene>
<evidence type="ECO:0000313" key="2">
    <source>
        <dbReference type="RefSeq" id="XP_027194586.1"/>
    </source>
</evidence>
<accession>A0A6P6XP04</accession>
<dbReference type="RefSeq" id="XP_027194586.1">
    <property type="nucleotide sequence ID" value="XM_027338785.1"/>
</dbReference>
<organism evidence="1 2">
    <name type="scientific">Dermatophagoides pteronyssinus</name>
    <name type="common">European house dust mite</name>
    <dbReference type="NCBI Taxonomy" id="6956"/>
    <lineage>
        <taxon>Eukaryota</taxon>
        <taxon>Metazoa</taxon>
        <taxon>Ecdysozoa</taxon>
        <taxon>Arthropoda</taxon>
        <taxon>Chelicerata</taxon>
        <taxon>Arachnida</taxon>
        <taxon>Acari</taxon>
        <taxon>Acariformes</taxon>
        <taxon>Sarcoptiformes</taxon>
        <taxon>Astigmata</taxon>
        <taxon>Psoroptidia</taxon>
        <taxon>Analgoidea</taxon>
        <taxon>Pyroglyphidae</taxon>
        <taxon>Dermatophagoidinae</taxon>
        <taxon>Dermatophagoides</taxon>
    </lineage>
</organism>
<protein>
    <submittedName>
        <fullName evidence="2">Uncharacterized protein LOC113789269</fullName>
    </submittedName>
</protein>
<dbReference type="KEGG" id="dpte:113789269"/>
<dbReference type="OMA" id="LINCYAW"/>
<evidence type="ECO:0000313" key="1">
    <source>
        <dbReference type="Proteomes" id="UP000515146"/>
    </source>
</evidence>
<dbReference type="AlphaFoldDB" id="A0A6P6XP04"/>
<proteinExistence type="predicted"/>
<keyword evidence="1" id="KW-1185">Reference proteome</keyword>
<name>A0A6P6XP04_DERPT</name>
<dbReference type="Proteomes" id="UP000515146">
    <property type="component" value="Unplaced"/>
</dbReference>
<sequence>MMTMKLLMLFVLILPILMVKHSFAIDHSKSREIVARIDLIKVPNINLWLPRLSLINCYAWWLDYKLFDSTNIEIHIPIALQRSLNFEFLIWNRPFYLYELKYHYQIYLSSLPSNLKKYLEQMDHCSPNHSNMAINSNIEQLFRIQIQKLQSYVERNNQKLREHIENDLDGMITEIINDLMVKMKNLNETQQKFVSTIENLSKHNNNERKMENFPEKIIRKNNQTNSSSTLSSSIINWFDSLNSSSSSSTISMIIISILFSITALLILIVLITFVLFYFRFLNSSTTILSKNNCDNV</sequence>
<dbReference type="OrthoDB" id="10446645at2759"/>
<dbReference type="InParanoid" id="A0A6P6XP04"/>
<reference evidence="2" key="1">
    <citation type="submission" date="2025-08" db="UniProtKB">
        <authorList>
            <consortium name="RefSeq"/>
        </authorList>
    </citation>
    <scope>IDENTIFICATION</scope>
    <source>
        <strain evidence="2">Airmid</strain>
    </source>
</reference>